<evidence type="ECO:0000256" key="10">
    <source>
        <dbReference type="ARBA" id="ARBA00023014"/>
    </source>
</evidence>
<keyword evidence="10" id="KW-0411">Iron-sulfur</keyword>
<dbReference type="CDD" id="cd03419">
    <property type="entry name" value="GRX_GRXh_1_2_like"/>
    <property type="match status" value="1"/>
</dbReference>
<keyword evidence="13" id="KW-0318">Glutathionylation</keyword>
<evidence type="ECO:0000256" key="16">
    <source>
        <dbReference type="ARBA" id="ARBA00038558"/>
    </source>
</evidence>
<evidence type="ECO:0000256" key="4">
    <source>
        <dbReference type="ARBA" id="ARBA00022448"/>
    </source>
</evidence>
<name>A0ABD2Q6K8_9PLAT</name>
<dbReference type="SUPFAM" id="SSF52833">
    <property type="entry name" value="Thioredoxin-like"/>
    <property type="match status" value="1"/>
</dbReference>
<comment type="similarity">
    <text evidence="3">Belongs to the glutaredoxin family.</text>
</comment>
<keyword evidence="9" id="KW-0408">Iron</keyword>
<dbReference type="Proteomes" id="UP001626550">
    <property type="component" value="Unassembled WGS sequence"/>
</dbReference>
<evidence type="ECO:0000313" key="20">
    <source>
        <dbReference type="Proteomes" id="UP001626550"/>
    </source>
</evidence>
<dbReference type="Pfam" id="PF00462">
    <property type="entry name" value="Glutaredoxin"/>
    <property type="match status" value="1"/>
</dbReference>
<evidence type="ECO:0000256" key="13">
    <source>
        <dbReference type="ARBA" id="ARBA00023206"/>
    </source>
</evidence>
<dbReference type="NCBIfam" id="TIGR02180">
    <property type="entry name" value="GRX_euk"/>
    <property type="match status" value="1"/>
</dbReference>
<evidence type="ECO:0000256" key="14">
    <source>
        <dbReference type="ARBA" id="ARBA00023284"/>
    </source>
</evidence>
<organism evidence="19 20">
    <name type="scientific">Cichlidogyrus casuarinus</name>
    <dbReference type="NCBI Taxonomy" id="1844966"/>
    <lineage>
        <taxon>Eukaryota</taxon>
        <taxon>Metazoa</taxon>
        <taxon>Spiralia</taxon>
        <taxon>Lophotrochozoa</taxon>
        <taxon>Platyhelminthes</taxon>
        <taxon>Monogenea</taxon>
        <taxon>Monopisthocotylea</taxon>
        <taxon>Dactylogyridea</taxon>
        <taxon>Ancyrocephalidae</taxon>
        <taxon>Cichlidogyrus</taxon>
    </lineage>
</organism>
<evidence type="ECO:0000256" key="2">
    <source>
        <dbReference type="ARBA" id="ARBA00004173"/>
    </source>
</evidence>
<keyword evidence="20" id="KW-1185">Reference proteome</keyword>
<reference evidence="19 20" key="1">
    <citation type="submission" date="2024-11" db="EMBL/GenBank/DDBJ databases">
        <title>Adaptive evolution of stress response genes in parasites aligns with host niche diversity.</title>
        <authorList>
            <person name="Hahn C."/>
            <person name="Resl P."/>
        </authorList>
    </citation>
    <scope>NUCLEOTIDE SEQUENCE [LARGE SCALE GENOMIC DNA]</scope>
    <source>
        <strain evidence="19">EGGRZ-B1_66</strain>
        <tissue evidence="19">Body</tissue>
    </source>
</reference>
<dbReference type="GO" id="GO:0051537">
    <property type="term" value="F:2 iron, 2 sulfur cluster binding"/>
    <property type="evidence" value="ECO:0007669"/>
    <property type="project" value="UniProtKB-KW"/>
</dbReference>
<evidence type="ECO:0000256" key="8">
    <source>
        <dbReference type="ARBA" id="ARBA00022982"/>
    </source>
</evidence>
<evidence type="ECO:0000256" key="12">
    <source>
        <dbReference type="ARBA" id="ARBA00023157"/>
    </source>
</evidence>
<dbReference type="Gene3D" id="3.40.30.10">
    <property type="entry name" value="Glutaredoxin"/>
    <property type="match status" value="1"/>
</dbReference>
<keyword evidence="6" id="KW-0479">Metal-binding</keyword>
<dbReference type="PANTHER" id="PTHR46679:SF1">
    <property type="entry name" value="GLUTAREDOXIN-2, MITOCHONDRIAL"/>
    <property type="match status" value="1"/>
</dbReference>
<comment type="function">
    <text evidence="1">Has a glutathione-disulfide oxidoreductase activity in the presence of NADPH and glutathione reductase. Reduces low molecular weight disulfides and proteins.</text>
</comment>
<gene>
    <name evidence="19" type="ORF">Ciccas_006325</name>
</gene>
<evidence type="ECO:0000256" key="17">
    <source>
        <dbReference type="ARBA" id="ARBA00039819"/>
    </source>
</evidence>
<dbReference type="InterPro" id="IPR036249">
    <property type="entry name" value="Thioredoxin-like_sf"/>
</dbReference>
<dbReference type="EMBL" id="JBJKFK010000840">
    <property type="protein sequence ID" value="KAL3315043.1"/>
    <property type="molecule type" value="Genomic_DNA"/>
</dbReference>
<comment type="function">
    <text evidence="15">Glutathione-dependent oxidoreductase that facilitates the maintenance of mitochondrial redox homeostasis upon induction of apoptosis by oxidative stress. Involved in response to hydrogen peroxide and regulation of apoptosis caused by oxidative stress. Acts as a very efficient catalyst of monothiol reactions because of its high affinity for protein glutathione-mixed disulfides. Can receive electrons not only from glutathione (GSH), but also from thioredoxin reductase supporting both monothiol and dithiol reactions. Efficiently catalyzes both glutathionylation and deglutathionylation of mitochondrial complex I, which in turn regulates the superoxide production by the complex. Overexpression decreases the susceptibility to apoptosis and prevents loss of cardiolipin and cytochrome c release.</text>
</comment>
<evidence type="ECO:0000256" key="11">
    <source>
        <dbReference type="ARBA" id="ARBA00023128"/>
    </source>
</evidence>
<keyword evidence="12" id="KW-1015">Disulfide bond</keyword>
<proteinExistence type="inferred from homology"/>
<keyword evidence="7" id="KW-0809">Transit peptide</keyword>
<dbReference type="InterPro" id="IPR011767">
    <property type="entry name" value="GLR_AS"/>
</dbReference>
<dbReference type="GO" id="GO:0005739">
    <property type="term" value="C:mitochondrion"/>
    <property type="evidence" value="ECO:0007669"/>
    <property type="project" value="UniProtKB-SubCell"/>
</dbReference>
<comment type="subcellular location">
    <subcellularLocation>
        <location evidence="2">Mitochondrion</location>
    </subcellularLocation>
</comment>
<dbReference type="InterPro" id="IPR014025">
    <property type="entry name" value="Glutaredoxin_subgr"/>
</dbReference>
<evidence type="ECO:0000256" key="15">
    <source>
        <dbReference type="ARBA" id="ARBA00037470"/>
    </source>
</evidence>
<evidence type="ECO:0000256" key="9">
    <source>
        <dbReference type="ARBA" id="ARBA00023004"/>
    </source>
</evidence>
<sequence length="102" mass="10807">MAEPTKFISAAINSAKVVLFTKPGCPYCSMAENVIKKYPVQGGVKVVDISSVQNCSQIQDELGKMTGARTVPRVFINGSFVGGGTDVESLHKTGKLQAMLDA</sequence>
<evidence type="ECO:0000256" key="7">
    <source>
        <dbReference type="ARBA" id="ARBA00022946"/>
    </source>
</evidence>
<evidence type="ECO:0000256" key="3">
    <source>
        <dbReference type="ARBA" id="ARBA00007787"/>
    </source>
</evidence>
<dbReference type="InterPro" id="IPR002109">
    <property type="entry name" value="Glutaredoxin"/>
</dbReference>
<keyword evidence="11" id="KW-0496">Mitochondrion</keyword>
<evidence type="ECO:0000256" key="1">
    <source>
        <dbReference type="ARBA" id="ARBA00002549"/>
    </source>
</evidence>
<dbReference type="PRINTS" id="PR00160">
    <property type="entry name" value="GLUTAREDOXIN"/>
</dbReference>
<evidence type="ECO:0000256" key="6">
    <source>
        <dbReference type="ARBA" id="ARBA00022723"/>
    </source>
</evidence>
<evidence type="ECO:0000256" key="5">
    <source>
        <dbReference type="ARBA" id="ARBA00022714"/>
    </source>
</evidence>
<dbReference type="PROSITE" id="PS51354">
    <property type="entry name" value="GLUTAREDOXIN_2"/>
    <property type="match status" value="1"/>
</dbReference>
<dbReference type="PANTHER" id="PTHR46679">
    <property type="match status" value="1"/>
</dbReference>
<keyword evidence="4" id="KW-0813">Transport</keyword>
<keyword evidence="8" id="KW-0249">Electron transport</keyword>
<evidence type="ECO:0000313" key="19">
    <source>
        <dbReference type="EMBL" id="KAL3315043.1"/>
    </source>
</evidence>
<protein>
    <recommendedName>
        <fullName evidence="17">Glutaredoxin-2, mitochondrial</fullName>
    </recommendedName>
</protein>
<evidence type="ECO:0000259" key="18">
    <source>
        <dbReference type="Pfam" id="PF00462"/>
    </source>
</evidence>
<feature type="domain" description="Glutaredoxin" evidence="18">
    <location>
        <begin position="17"/>
        <end position="81"/>
    </location>
</feature>
<dbReference type="InterPro" id="IPR011899">
    <property type="entry name" value="Glutaredoxin_euk/vir"/>
</dbReference>
<comment type="subunit">
    <text evidence="16">Monomer; active form. Homodimer; inactive form. The homodimer is probably linked by 1 2Fe-2S cluster.</text>
</comment>
<dbReference type="GO" id="GO:0046872">
    <property type="term" value="F:metal ion binding"/>
    <property type="evidence" value="ECO:0007669"/>
    <property type="project" value="UniProtKB-KW"/>
</dbReference>
<dbReference type="AlphaFoldDB" id="A0ABD2Q6K8"/>
<keyword evidence="5" id="KW-0001">2Fe-2S</keyword>
<dbReference type="PROSITE" id="PS00195">
    <property type="entry name" value="GLUTAREDOXIN_1"/>
    <property type="match status" value="1"/>
</dbReference>
<accession>A0ABD2Q6K8</accession>
<comment type="caution">
    <text evidence="19">The sequence shown here is derived from an EMBL/GenBank/DDBJ whole genome shotgun (WGS) entry which is preliminary data.</text>
</comment>
<keyword evidence="14" id="KW-0676">Redox-active center</keyword>